<dbReference type="InterPro" id="IPR034660">
    <property type="entry name" value="DinB/YfiT-like"/>
</dbReference>
<proteinExistence type="inferred from homology"/>
<gene>
    <name evidence="3" type="ORF">IPV26_15985</name>
</gene>
<accession>A0ABS3K2N1</accession>
<comment type="caution">
    <text evidence="3">The sequence shown here is derived from an EMBL/GenBank/DDBJ whole genome shotgun (WGS) entry which is preliminary data.</text>
</comment>
<dbReference type="SUPFAM" id="SSF109854">
    <property type="entry name" value="DinB/YfiT-like putative metalloenzymes"/>
    <property type="match status" value="1"/>
</dbReference>
<sequence length="163" mass="18961">MQNTFAMLADYNDWADRVLFDAIRKLPDGAPSKPLKTLFGSIIGTLNHNYQVDMIWRAHLLGETHGFTTRRDILYPDFEAIVEKQFEINEWYVMWAKSQSAESLSEALNFKFVSGATGRMTREGMFLHIINHKTYHRGWVAQIFFDFDVNPPETDLCVYLCEN</sequence>
<dbReference type="EMBL" id="JADIJS010000003">
    <property type="protein sequence ID" value="MBO1041169.1"/>
    <property type="molecule type" value="Genomic_DNA"/>
</dbReference>
<dbReference type="InterPro" id="IPR007837">
    <property type="entry name" value="DinB"/>
</dbReference>
<evidence type="ECO:0000256" key="2">
    <source>
        <dbReference type="ARBA" id="ARBA00022723"/>
    </source>
</evidence>
<dbReference type="Proteomes" id="UP000718278">
    <property type="component" value="Unassembled WGS sequence"/>
</dbReference>
<organism evidence="3 4">
    <name type="scientific">Brucella pituitosa</name>
    <dbReference type="NCBI Taxonomy" id="571256"/>
    <lineage>
        <taxon>Bacteria</taxon>
        <taxon>Pseudomonadati</taxon>
        <taxon>Pseudomonadota</taxon>
        <taxon>Alphaproteobacteria</taxon>
        <taxon>Hyphomicrobiales</taxon>
        <taxon>Brucellaceae</taxon>
        <taxon>Brucella/Ochrobactrum group</taxon>
        <taxon>Brucella</taxon>
    </lineage>
</organism>
<keyword evidence="4" id="KW-1185">Reference proteome</keyword>
<dbReference type="PANTHER" id="PTHR37302">
    <property type="entry name" value="SLR1116 PROTEIN"/>
    <property type="match status" value="1"/>
</dbReference>
<reference evidence="3 4" key="1">
    <citation type="submission" date="2020-10" db="EMBL/GenBank/DDBJ databases">
        <title>Genomic characterization of underground lake bacteria from Wind Cave National Park: Insight into the archetypical LuxI/LuxR and identification of LuxR solos.</title>
        <authorList>
            <person name="Wengert P.C."/>
            <person name="Savka M.A."/>
        </authorList>
    </citation>
    <scope>NUCLEOTIDE SEQUENCE [LARGE SCALE GENOMIC DNA]</scope>
    <source>
        <strain evidence="3 4">SD316</strain>
    </source>
</reference>
<comment type="similarity">
    <text evidence="1">Belongs to the DinB family.</text>
</comment>
<dbReference type="PANTHER" id="PTHR37302:SF1">
    <property type="entry name" value="PROTEIN DINB"/>
    <property type="match status" value="1"/>
</dbReference>
<evidence type="ECO:0000313" key="4">
    <source>
        <dbReference type="Proteomes" id="UP000718278"/>
    </source>
</evidence>
<dbReference type="Gene3D" id="1.20.120.450">
    <property type="entry name" value="dinb family like domain"/>
    <property type="match status" value="1"/>
</dbReference>
<dbReference type="Pfam" id="PF05163">
    <property type="entry name" value="DinB"/>
    <property type="match status" value="1"/>
</dbReference>
<name>A0ABS3K2N1_9HYPH</name>
<evidence type="ECO:0000313" key="3">
    <source>
        <dbReference type="EMBL" id="MBO1041169.1"/>
    </source>
</evidence>
<evidence type="ECO:0000256" key="1">
    <source>
        <dbReference type="ARBA" id="ARBA00008635"/>
    </source>
</evidence>
<protein>
    <submittedName>
        <fullName evidence="3">DinB family protein</fullName>
    </submittedName>
</protein>
<keyword evidence="2" id="KW-0479">Metal-binding</keyword>
<dbReference type="RefSeq" id="WP_207489500.1">
    <property type="nucleotide sequence ID" value="NZ_JADIJS010000003.1"/>
</dbReference>